<accession>A0A835GHZ7</accession>
<evidence type="ECO:0000259" key="6">
    <source>
        <dbReference type="Pfam" id="PF05485"/>
    </source>
</evidence>
<evidence type="ECO:0000256" key="5">
    <source>
        <dbReference type="SAM" id="MobiDB-lite"/>
    </source>
</evidence>
<comment type="caution">
    <text evidence="7">The sequence shown here is derived from an EMBL/GenBank/DDBJ whole genome shotgun (WGS) entry which is preliminary data.</text>
</comment>
<keyword evidence="4" id="KW-0238">DNA-binding</keyword>
<dbReference type="InterPro" id="IPR006612">
    <property type="entry name" value="THAP_Znf"/>
</dbReference>
<dbReference type="GO" id="GO:0008270">
    <property type="term" value="F:zinc ion binding"/>
    <property type="evidence" value="ECO:0007669"/>
    <property type="project" value="UniProtKB-KW"/>
</dbReference>
<dbReference type="GO" id="GO:0003677">
    <property type="term" value="F:DNA binding"/>
    <property type="evidence" value="ECO:0007669"/>
    <property type="project" value="UniProtKB-KW"/>
</dbReference>
<evidence type="ECO:0000256" key="4">
    <source>
        <dbReference type="ARBA" id="ARBA00023125"/>
    </source>
</evidence>
<dbReference type="AlphaFoldDB" id="A0A835GHZ7"/>
<dbReference type="Proteomes" id="UP000648187">
    <property type="component" value="Unassembled WGS sequence"/>
</dbReference>
<keyword evidence="2" id="KW-0863">Zinc-finger</keyword>
<reference evidence="7" key="1">
    <citation type="submission" date="2020-08" db="EMBL/GenBank/DDBJ databases">
        <title>Spodoptera exigua strain:BAW_Kor-Di-RS1 Genome sequencing and assembly.</title>
        <authorList>
            <person name="Kim J."/>
            <person name="Nam H.Y."/>
            <person name="Kwon M."/>
            <person name="Choi J.H."/>
            <person name="Cho S.R."/>
            <person name="Kim G.-H."/>
        </authorList>
    </citation>
    <scope>NUCLEOTIDE SEQUENCE</scope>
    <source>
        <strain evidence="7">BAW_Kor-Di-RS1</strain>
        <tissue evidence="7">Whole-body</tissue>
    </source>
</reference>
<keyword evidence="1" id="KW-0479">Metal-binding</keyword>
<dbReference type="EMBL" id="JACKWZ010000076">
    <property type="protein sequence ID" value="KAF9417153.1"/>
    <property type="molecule type" value="Genomic_DNA"/>
</dbReference>
<evidence type="ECO:0000256" key="1">
    <source>
        <dbReference type="ARBA" id="ARBA00022723"/>
    </source>
</evidence>
<name>A0A835GHZ7_SPOEX</name>
<organism evidence="7 8">
    <name type="scientific">Spodoptera exigua</name>
    <name type="common">Beet armyworm</name>
    <name type="synonym">Noctua fulgens</name>
    <dbReference type="NCBI Taxonomy" id="7107"/>
    <lineage>
        <taxon>Eukaryota</taxon>
        <taxon>Metazoa</taxon>
        <taxon>Ecdysozoa</taxon>
        <taxon>Arthropoda</taxon>
        <taxon>Hexapoda</taxon>
        <taxon>Insecta</taxon>
        <taxon>Pterygota</taxon>
        <taxon>Neoptera</taxon>
        <taxon>Endopterygota</taxon>
        <taxon>Lepidoptera</taxon>
        <taxon>Glossata</taxon>
        <taxon>Ditrysia</taxon>
        <taxon>Noctuoidea</taxon>
        <taxon>Noctuidae</taxon>
        <taxon>Amphipyrinae</taxon>
        <taxon>Spodoptera</taxon>
    </lineage>
</organism>
<sequence length="215" mass="24500">YCIVPQCASTSIKTPNKLFIYVPNNPQMRKKWLTLAIGKTPILYQNQGCMYFCEDHFDLQNDMLNYTEYLNLDVKKIDESEHVAALNDHLESSCPLKMDKSVQTEISQKKDKSMQAFMTPKFRSKAIQSKKKPLNHSSSPLKPSKTSSSTSPFKIKTIKKIRTSVSNINKVTRNILIEEEQSDNDIYVAPVASCSSSSLRVNCRKHKTRSREGTD</sequence>
<evidence type="ECO:0000313" key="8">
    <source>
        <dbReference type="Proteomes" id="UP000648187"/>
    </source>
</evidence>
<feature type="domain" description="THAP-type" evidence="6">
    <location>
        <begin position="2"/>
        <end position="60"/>
    </location>
</feature>
<feature type="region of interest" description="Disordered" evidence="5">
    <location>
        <begin position="125"/>
        <end position="152"/>
    </location>
</feature>
<feature type="non-terminal residue" evidence="7">
    <location>
        <position position="1"/>
    </location>
</feature>
<feature type="compositionally biased region" description="Basic residues" evidence="5">
    <location>
        <begin position="125"/>
        <end position="134"/>
    </location>
</feature>
<keyword evidence="8" id="KW-1185">Reference proteome</keyword>
<gene>
    <name evidence="7" type="ORF">HW555_005664</name>
</gene>
<feature type="compositionally biased region" description="Low complexity" evidence="5">
    <location>
        <begin position="137"/>
        <end position="152"/>
    </location>
</feature>
<evidence type="ECO:0000256" key="3">
    <source>
        <dbReference type="ARBA" id="ARBA00022833"/>
    </source>
</evidence>
<proteinExistence type="predicted"/>
<dbReference type="SUPFAM" id="SSF57716">
    <property type="entry name" value="Glucocorticoid receptor-like (DNA-binding domain)"/>
    <property type="match status" value="1"/>
</dbReference>
<dbReference type="Pfam" id="PF05485">
    <property type="entry name" value="THAP"/>
    <property type="match status" value="1"/>
</dbReference>
<evidence type="ECO:0000313" key="7">
    <source>
        <dbReference type="EMBL" id="KAF9417153.1"/>
    </source>
</evidence>
<keyword evidence="3" id="KW-0862">Zinc</keyword>
<evidence type="ECO:0000256" key="2">
    <source>
        <dbReference type="ARBA" id="ARBA00022771"/>
    </source>
</evidence>
<protein>
    <recommendedName>
        <fullName evidence="6">THAP-type domain-containing protein</fullName>
    </recommendedName>
</protein>